<evidence type="ECO:0000313" key="2">
    <source>
        <dbReference type="EMBL" id="MBB6521413.1"/>
    </source>
</evidence>
<dbReference type="SUPFAM" id="SSF51230">
    <property type="entry name" value="Single hybrid motif"/>
    <property type="match status" value="1"/>
</dbReference>
<protein>
    <submittedName>
        <fullName evidence="2">Biotin carboxyl carrier protein</fullName>
    </submittedName>
</protein>
<dbReference type="RefSeq" id="WP_166848550.1">
    <property type="nucleotide sequence ID" value="NZ_JAAONY010000001.1"/>
</dbReference>
<keyword evidence="3" id="KW-1185">Reference proteome</keyword>
<organism evidence="2 3">
    <name type="scientific">Pseudoteredinibacter isoporae</name>
    <dbReference type="NCBI Taxonomy" id="570281"/>
    <lineage>
        <taxon>Bacteria</taxon>
        <taxon>Pseudomonadati</taxon>
        <taxon>Pseudomonadota</taxon>
        <taxon>Gammaproteobacteria</taxon>
        <taxon>Cellvibrionales</taxon>
        <taxon>Cellvibrionaceae</taxon>
        <taxon>Pseudoteredinibacter</taxon>
    </lineage>
</organism>
<dbReference type="AlphaFoldDB" id="A0A7X0JSC4"/>
<reference evidence="2 3" key="1">
    <citation type="submission" date="2020-08" db="EMBL/GenBank/DDBJ databases">
        <title>Genomic Encyclopedia of Type Strains, Phase IV (KMG-IV): sequencing the most valuable type-strain genomes for metagenomic binning, comparative biology and taxonomic classification.</title>
        <authorList>
            <person name="Goeker M."/>
        </authorList>
    </citation>
    <scope>NUCLEOTIDE SEQUENCE [LARGE SCALE GENOMIC DNA]</scope>
    <source>
        <strain evidence="2 3">DSM 22368</strain>
    </source>
</reference>
<feature type="domain" description="Lipoyl-binding" evidence="1">
    <location>
        <begin position="35"/>
        <end position="104"/>
    </location>
</feature>
<dbReference type="CDD" id="cd06850">
    <property type="entry name" value="biotinyl_domain"/>
    <property type="match status" value="1"/>
</dbReference>
<proteinExistence type="predicted"/>
<comment type="caution">
    <text evidence="2">The sequence shown here is derived from an EMBL/GenBank/DDBJ whole genome shotgun (WGS) entry which is preliminary data.</text>
</comment>
<dbReference type="Pfam" id="PF00364">
    <property type="entry name" value="Biotin_lipoyl"/>
    <property type="match status" value="1"/>
</dbReference>
<dbReference type="InParanoid" id="A0A7X0JSC4"/>
<name>A0A7X0JSC4_9GAMM</name>
<evidence type="ECO:0000313" key="3">
    <source>
        <dbReference type="Proteomes" id="UP000528457"/>
    </source>
</evidence>
<dbReference type="Proteomes" id="UP000528457">
    <property type="component" value="Unassembled WGS sequence"/>
</dbReference>
<dbReference type="Gene3D" id="2.40.50.100">
    <property type="match status" value="1"/>
</dbReference>
<evidence type="ECO:0000259" key="1">
    <source>
        <dbReference type="Pfam" id="PF00364"/>
    </source>
</evidence>
<dbReference type="InterPro" id="IPR000089">
    <property type="entry name" value="Biotin_lipoyl"/>
</dbReference>
<accession>A0A7X0JSC4</accession>
<dbReference type="InterPro" id="IPR011053">
    <property type="entry name" value="Single_hybrid_motif"/>
</dbReference>
<dbReference type="EMBL" id="JACHHT010000001">
    <property type="protein sequence ID" value="MBB6521413.1"/>
    <property type="molecule type" value="Genomic_DNA"/>
</dbReference>
<gene>
    <name evidence="2" type="ORF">HNR48_001691</name>
</gene>
<sequence length="108" mass="11957">MKDRLLKWLNGALGQREETHIPPEEEQWPEDGLICAPDYDESVHDPTCRVLVSPGDQITAGKLLAELEMSWHLYEIISPSCGVVDEVLVTSGDYVGPGEVLIKLSRIG</sequence>